<evidence type="ECO:0000313" key="3">
    <source>
        <dbReference type="Proteomes" id="UP000600139"/>
    </source>
</evidence>
<comment type="caution">
    <text evidence="2">The sequence shown here is derived from an EMBL/GenBank/DDBJ whole genome shotgun (WGS) entry which is preliminary data.</text>
</comment>
<evidence type="ECO:0000256" key="1">
    <source>
        <dbReference type="SAM" id="Phobius"/>
    </source>
</evidence>
<gene>
    <name evidence="2" type="ORF">JIN84_01150</name>
</gene>
<feature type="transmembrane region" description="Helical" evidence="1">
    <location>
        <begin position="7"/>
        <end position="30"/>
    </location>
</feature>
<keyword evidence="3" id="KW-1185">Reference proteome</keyword>
<keyword evidence="1" id="KW-1133">Transmembrane helix</keyword>
<organism evidence="2 3">
    <name type="scientific">Luteolibacter yonseiensis</name>
    <dbReference type="NCBI Taxonomy" id="1144680"/>
    <lineage>
        <taxon>Bacteria</taxon>
        <taxon>Pseudomonadati</taxon>
        <taxon>Verrucomicrobiota</taxon>
        <taxon>Verrucomicrobiia</taxon>
        <taxon>Verrucomicrobiales</taxon>
        <taxon>Verrucomicrobiaceae</taxon>
        <taxon>Luteolibacter</taxon>
    </lineage>
</organism>
<proteinExistence type="predicted"/>
<dbReference type="Proteomes" id="UP000600139">
    <property type="component" value="Unassembled WGS sequence"/>
</dbReference>
<keyword evidence="1" id="KW-0472">Membrane</keyword>
<protein>
    <submittedName>
        <fullName evidence="2">Uncharacterized protein</fullName>
    </submittedName>
</protein>
<name>A0A934QZZ8_9BACT</name>
<keyword evidence="1" id="KW-0812">Transmembrane</keyword>
<reference evidence="2" key="1">
    <citation type="submission" date="2021-01" db="EMBL/GenBank/DDBJ databases">
        <title>Modified the classification status of verrucomicrobia.</title>
        <authorList>
            <person name="Feng X."/>
        </authorList>
    </citation>
    <scope>NUCLEOTIDE SEQUENCE</scope>
    <source>
        <strain evidence="2">JCM 18052</strain>
    </source>
</reference>
<sequence length="1129" mass="121499">MRRGFTLVATLMMMVLLMTVLIGMISLSGISLRSSPSSRREAEANARLAMMDAIGRLQVLAGPDTRITAPSDLIDPASGPTVGVWRSWEGTDHGADGLPVIPGYGRKRQNGNAGEPDGAGRFLGWLVSGAESRDDVNVPPDVAAGEGRVALLAGGSLGAAVHGKEIHMKPVLIESGKTRGGYAWWVGGENQKAKVDHEDVSDLAPADWVDRMKSRTDASPGSFGLRDEALLDRVETRRSYELLVAETGTGGAAGTYHDLSPWARGLMTNSATGGWRKDLSLMSENWDSLPSRGLPFFGLKPGESTKAAKADENHPPGMLLYPWAAPLEGPSTTSKWNMNGAVVSWNALRDFMMQYRQIASASAGGEIHFPPSISNQLGNSTQAHRRDTVRRFPTVARVQWVYSYGAGKLQDGRYQAELIVNPVVTLWNPYNVGITIDRFEIEVEEAAPVSFSFSVGREVADNVPLSRLAFSSGKQISLKLVLKDPGGAHTFKPGETRVFSPTSAKPQDFTARELELTPGYRTYGGYRFKNLRDGAKPLIAGGGDLFSASMTFNADVRYGKKRIGIFMDIHGSPAFGGDTQKLATHRMEIREDIARNEKFYPPIPREETPSVSLETAAASNQVFGSSMFGFRMASDVSIATRGLLQTNPLVFNTELGDKALAALGVAAAGVDHPANSPYDFRFQAHAGWSDSGLPQADPSTGRGFIVSGQDASNGLGRCVLVELPVRPVLSLAELTHFDFRNNNAVPPFSLNLIGNSDANPLLPSDGVRLNALQHDDSYIANHLLFDDWFVSGITSRPDGWKGSGGTPKGRLFADAVEKSMALPNRCYIAGPGLSGLSRDALEAMVDGSGAYLDIAGKLEVDGMFNVNSTSVKAWKALLSGMTRTQVPTLVESGGGWAVKPSKAVDHAVSRFSIAADGRPGEQGGSGLFPEANDFTGHRALSEEQIDGLAREIVGQVRKRGPYLSLSEFVNRSLGGDEELSLTGTVQAGLDKLAKATGALNPYETLQKNSRRITSSDLPSSTAAYRFPKAAEGHAAYGVPGWIRQADILRPIAPVLSVRDDTFVIRCYGDSRSPEGDIRSRAWCEVVVRRCAPFVGDGAAPSEADDPESKRRFGRKFEIVSFRWLNPGEV</sequence>
<dbReference type="AlphaFoldDB" id="A0A934QZZ8"/>
<accession>A0A934QZZ8</accession>
<dbReference type="RefSeq" id="WP_200349180.1">
    <property type="nucleotide sequence ID" value="NZ_JAENIK010000002.1"/>
</dbReference>
<dbReference type="EMBL" id="JAENIK010000002">
    <property type="protein sequence ID" value="MBK1814214.1"/>
    <property type="molecule type" value="Genomic_DNA"/>
</dbReference>
<evidence type="ECO:0000313" key="2">
    <source>
        <dbReference type="EMBL" id="MBK1814214.1"/>
    </source>
</evidence>